<comment type="subcellular location">
    <subcellularLocation>
        <location evidence="1">Nucleus</location>
    </subcellularLocation>
</comment>
<evidence type="ECO:0000256" key="5">
    <source>
        <dbReference type="ARBA" id="ARBA00022833"/>
    </source>
</evidence>
<evidence type="ECO:0000256" key="10">
    <source>
        <dbReference type="SAM" id="MobiDB-lite"/>
    </source>
</evidence>
<keyword evidence="13" id="KW-1185">Reference proteome</keyword>
<feature type="domain" description="C2H2-type" evidence="11">
    <location>
        <begin position="124"/>
        <end position="151"/>
    </location>
</feature>
<keyword evidence="6" id="KW-0805">Transcription regulation</keyword>
<dbReference type="Gene3D" id="3.30.160.60">
    <property type="entry name" value="Classic Zinc Finger"/>
    <property type="match status" value="5"/>
</dbReference>
<dbReference type="GO" id="GO:0010468">
    <property type="term" value="P:regulation of gene expression"/>
    <property type="evidence" value="ECO:0007669"/>
    <property type="project" value="TreeGrafter"/>
</dbReference>
<evidence type="ECO:0000256" key="3">
    <source>
        <dbReference type="ARBA" id="ARBA00022737"/>
    </source>
</evidence>
<dbReference type="PANTHER" id="PTHR16515">
    <property type="entry name" value="PR DOMAIN ZINC FINGER PROTEIN"/>
    <property type="match status" value="1"/>
</dbReference>
<dbReference type="FunFam" id="3.30.160.60:FF:000060">
    <property type="entry name" value="zinc finger protein 436"/>
    <property type="match status" value="1"/>
</dbReference>
<evidence type="ECO:0000256" key="4">
    <source>
        <dbReference type="ARBA" id="ARBA00022771"/>
    </source>
</evidence>
<keyword evidence="8" id="KW-0539">Nucleus</keyword>
<dbReference type="FunFam" id="3.30.160.60:FF:000710">
    <property type="entry name" value="Zinc finger protein 768"/>
    <property type="match status" value="1"/>
</dbReference>
<accession>A0A8C3HJF1</accession>
<dbReference type="GeneTree" id="ENSGT01140000282534"/>
<keyword evidence="2" id="KW-0479">Metal-binding</keyword>
<feature type="domain" description="C2H2-type" evidence="11">
    <location>
        <begin position="96"/>
        <end position="123"/>
    </location>
</feature>
<reference evidence="12" key="2">
    <citation type="submission" date="2025-09" db="UniProtKB">
        <authorList>
            <consortium name="Ensembl"/>
        </authorList>
    </citation>
    <scope>IDENTIFICATION</scope>
</reference>
<dbReference type="AlphaFoldDB" id="A0A8C3HJF1"/>
<evidence type="ECO:0000259" key="11">
    <source>
        <dbReference type="PROSITE" id="PS50157"/>
    </source>
</evidence>
<name>A0A8C3HJF1_CHRPI</name>
<evidence type="ECO:0000256" key="7">
    <source>
        <dbReference type="ARBA" id="ARBA00023163"/>
    </source>
</evidence>
<evidence type="ECO:0000313" key="12">
    <source>
        <dbReference type="Ensembl" id="ENSCPBP00000018816.1"/>
    </source>
</evidence>
<dbReference type="Ensembl" id="ENSCPBT00000022195.1">
    <property type="protein sequence ID" value="ENSCPBP00000018816.1"/>
    <property type="gene ID" value="ENSCPBG00000013672.1"/>
</dbReference>
<dbReference type="FunFam" id="3.30.160.60:FF:000557">
    <property type="entry name" value="zinc finger and SCAN domain-containing protein 29"/>
    <property type="match status" value="1"/>
</dbReference>
<keyword evidence="7" id="KW-0804">Transcription</keyword>
<evidence type="ECO:0000313" key="13">
    <source>
        <dbReference type="Proteomes" id="UP000694380"/>
    </source>
</evidence>
<feature type="region of interest" description="Disordered" evidence="10">
    <location>
        <begin position="262"/>
        <end position="283"/>
    </location>
</feature>
<dbReference type="SUPFAM" id="SSF57667">
    <property type="entry name" value="beta-beta-alpha zinc fingers"/>
    <property type="match status" value="3"/>
</dbReference>
<evidence type="ECO:0000256" key="1">
    <source>
        <dbReference type="ARBA" id="ARBA00004123"/>
    </source>
</evidence>
<sequence>APEHPWSRRLCVGLCKKDPPSQLRGSPGVCAAKPSRDPPTQPAGPSGQPRPLLSPRGRVGGFAPAPRSLPPLRGPAEWSCLGGRLMPGAPMGDALTICPDCGKSFRHYSYLVTHRRVHTGERPYSCAQCGRGFSQHSSLIRHRRTHTGERPYRCPDCGKAFALSASLLTHQRTHTGERPYGCAQCGRGFSQRSALVTHQRTHTGERPYKCPDCGKSFAISSHCTVLHLPGSRQGLCGCLLGGLYWGRELGMGYRGLKVDHTRRKKEHRERSMGHPGVELGHTC</sequence>
<feature type="domain" description="C2H2-type" evidence="11">
    <location>
        <begin position="152"/>
        <end position="179"/>
    </location>
</feature>
<dbReference type="PROSITE" id="PS00028">
    <property type="entry name" value="ZINC_FINGER_C2H2_1"/>
    <property type="match status" value="4"/>
</dbReference>
<evidence type="ECO:0000256" key="8">
    <source>
        <dbReference type="ARBA" id="ARBA00023242"/>
    </source>
</evidence>
<evidence type="ECO:0000256" key="9">
    <source>
        <dbReference type="PROSITE-ProRule" id="PRU00042"/>
    </source>
</evidence>
<dbReference type="Proteomes" id="UP000694380">
    <property type="component" value="Unplaced"/>
</dbReference>
<organism evidence="12 13">
    <name type="scientific">Chrysemys picta bellii</name>
    <name type="common">Western painted turtle</name>
    <name type="synonym">Emys bellii</name>
    <dbReference type="NCBI Taxonomy" id="8478"/>
    <lineage>
        <taxon>Eukaryota</taxon>
        <taxon>Metazoa</taxon>
        <taxon>Chordata</taxon>
        <taxon>Craniata</taxon>
        <taxon>Vertebrata</taxon>
        <taxon>Euteleostomi</taxon>
        <taxon>Archelosauria</taxon>
        <taxon>Testudinata</taxon>
        <taxon>Testudines</taxon>
        <taxon>Cryptodira</taxon>
        <taxon>Durocryptodira</taxon>
        <taxon>Testudinoidea</taxon>
        <taxon>Emydidae</taxon>
        <taxon>Chrysemys</taxon>
    </lineage>
</organism>
<feature type="domain" description="C2H2-type" evidence="11">
    <location>
        <begin position="180"/>
        <end position="207"/>
    </location>
</feature>
<dbReference type="PANTHER" id="PTHR16515:SF66">
    <property type="entry name" value="C2H2-TYPE DOMAIN-CONTAINING PROTEIN"/>
    <property type="match status" value="1"/>
</dbReference>
<keyword evidence="5" id="KW-0862">Zinc</keyword>
<dbReference type="PROSITE" id="PS50157">
    <property type="entry name" value="ZINC_FINGER_C2H2_2"/>
    <property type="match status" value="4"/>
</dbReference>
<dbReference type="InterPro" id="IPR013087">
    <property type="entry name" value="Znf_C2H2_type"/>
</dbReference>
<evidence type="ECO:0000256" key="2">
    <source>
        <dbReference type="ARBA" id="ARBA00022723"/>
    </source>
</evidence>
<dbReference type="GO" id="GO:0005634">
    <property type="term" value="C:nucleus"/>
    <property type="evidence" value="ECO:0007669"/>
    <property type="project" value="UniProtKB-SubCell"/>
</dbReference>
<dbReference type="InterPro" id="IPR036236">
    <property type="entry name" value="Znf_C2H2_sf"/>
</dbReference>
<dbReference type="SMART" id="SM00355">
    <property type="entry name" value="ZnF_C2H2"/>
    <property type="match status" value="5"/>
</dbReference>
<dbReference type="FunFam" id="3.30.160.60:FF:002343">
    <property type="entry name" value="Zinc finger protein 33A"/>
    <property type="match status" value="2"/>
</dbReference>
<proteinExistence type="predicted"/>
<evidence type="ECO:0000256" key="6">
    <source>
        <dbReference type="ARBA" id="ARBA00023015"/>
    </source>
</evidence>
<keyword evidence="4 9" id="KW-0863">Zinc-finger</keyword>
<reference evidence="12" key="1">
    <citation type="submission" date="2025-08" db="UniProtKB">
        <authorList>
            <consortium name="Ensembl"/>
        </authorList>
    </citation>
    <scope>IDENTIFICATION</scope>
</reference>
<dbReference type="Pfam" id="PF13465">
    <property type="entry name" value="zf-H2C2_2"/>
    <property type="match status" value="1"/>
</dbReference>
<dbReference type="GO" id="GO:0008270">
    <property type="term" value="F:zinc ion binding"/>
    <property type="evidence" value="ECO:0007669"/>
    <property type="project" value="UniProtKB-KW"/>
</dbReference>
<protein>
    <recommendedName>
        <fullName evidence="11">C2H2-type domain-containing protein</fullName>
    </recommendedName>
</protein>
<dbReference type="InterPro" id="IPR050331">
    <property type="entry name" value="Zinc_finger"/>
</dbReference>
<dbReference type="Pfam" id="PF00096">
    <property type="entry name" value="zf-C2H2"/>
    <property type="match status" value="3"/>
</dbReference>
<feature type="region of interest" description="Disordered" evidence="10">
    <location>
        <begin position="16"/>
        <end position="70"/>
    </location>
</feature>
<keyword evidence="3" id="KW-0677">Repeat</keyword>